<feature type="transmembrane region" description="Helical" evidence="1">
    <location>
        <begin position="80"/>
        <end position="98"/>
    </location>
</feature>
<dbReference type="PANTHER" id="PTHR40465">
    <property type="entry name" value="CHROMOSOME 1, WHOLE GENOME SHOTGUN SEQUENCE"/>
    <property type="match status" value="1"/>
</dbReference>
<proteinExistence type="predicted"/>
<keyword evidence="1" id="KW-1133">Transmembrane helix</keyword>
<accession>A0A4V3XBN8</accession>
<gene>
    <name evidence="3" type="ORF">EW026_g199</name>
</gene>
<name>A0A4V3XBN8_9APHY</name>
<feature type="transmembrane region" description="Helical" evidence="1">
    <location>
        <begin position="47"/>
        <end position="71"/>
    </location>
</feature>
<keyword evidence="4" id="KW-1185">Reference proteome</keyword>
<evidence type="ECO:0000313" key="3">
    <source>
        <dbReference type="EMBL" id="THH02703.1"/>
    </source>
</evidence>
<dbReference type="EMBL" id="SGPJ01000003">
    <property type="protein sequence ID" value="THH02703.1"/>
    <property type="molecule type" value="Genomic_DNA"/>
</dbReference>
<feature type="transmembrane region" description="Helical" evidence="1">
    <location>
        <begin position="118"/>
        <end position="143"/>
    </location>
</feature>
<dbReference type="InterPro" id="IPR045339">
    <property type="entry name" value="DUF6534"/>
</dbReference>
<dbReference type="AlphaFoldDB" id="A0A4V3XBN8"/>
<sequence length="209" mass="22872">MKTYIRLVYGIFVYEWVQTGLLTVDLFDVFVYDYGSLASLLSYHNAWLTVVIMSGIMAAVVQTAFAARIWLLTNSRWGRVFSVFIVTFALAMLATSIVGGVKLHEVTATKNANATPVISAWLVGCAIIDISIAVVMTVVLLNMKTGFSATDDIVNRLVRLVIETGSLTAIVALLDAILFTASMLLYETPATVLTKLSVLLKSSPYYPRC</sequence>
<feature type="transmembrane region" description="Helical" evidence="1">
    <location>
        <begin position="7"/>
        <end position="27"/>
    </location>
</feature>
<comment type="caution">
    <text evidence="3">The sequence shown here is derived from an EMBL/GenBank/DDBJ whole genome shotgun (WGS) entry which is preliminary data.</text>
</comment>
<evidence type="ECO:0000313" key="4">
    <source>
        <dbReference type="Proteomes" id="UP000309038"/>
    </source>
</evidence>
<evidence type="ECO:0000259" key="2">
    <source>
        <dbReference type="Pfam" id="PF20152"/>
    </source>
</evidence>
<keyword evidence="1" id="KW-0812">Transmembrane</keyword>
<reference evidence="3 4" key="1">
    <citation type="submission" date="2019-02" db="EMBL/GenBank/DDBJ databases">
        <title>Genome sequencing of the rare red list fungi Phlebia centrifuga.</title>
        <authorList>
            <person name="Buettner E."/>
            <person name="Kellner H."/>
        </authorList>
    </citation>
    <scope>NUCLEOTIDE SEQUENCE [LARGE SCALE GENOMIC DNA]</scope>
    <source>
        <strain evidence="3 4">DSM 108282</strain>
    </source>
</reference>
<feature type="transmembrane region" description="Helical" evidence="1">
    <location>
        <begin position="164"/>
        <end position="186"/>
    </location>
</feature>
<organism evidence="3 4">
    <name type="scientific">Hermanssonia centrifuga</name>
    <dbReference type="NCBI Taxonomy" id="98765"/>
    <lineage>
        <taxon>Eukaryota</taxon>
        <taxon>Fungi</taxon>
        <taxon>Dikarya</taxon>
        <taxon>Basidiomycota</taxon>
        <taxon>Agaricomycotina</taxon>
        <taxon>Agaricomycetes</taxon>
        <taxon>Polyporales</taxon>
        <taxon>Meruliaceae</taxon>
        <taxon>Hermanssonia</taxon>
    </lineage>
</organism>
<dbReference type="PANTHER" id="PTHR40465:SF1">
    <property type="entry name" value="DUF6534 DOMAIN-CONTAINING PROTEIN"/>
    <property type="match status" value="1"/>
</dbReference>
<feature type="domain" description="DUF6534" evidence="2">
    <location>
        <begin position="126"/>
        <end position="183"/>
    </location>
</feature>
<dbReference type="Pfam" id="PF20152">
    <property type="entry name" value="DUF6534"/>
    <property type="match status" value="1"/>
</dbReference>
<keyword evidence="1" id="KW-0472">Membrane</keyword>
<dbReference type="Proteomes" id="UP000309038">
    <property type="component" value="Unassembled WGS sequence"/>
</dbReference>
<protein>
    <recommendedName>
        <fullName evidence="2">DUF6534 domain-containing protein</fullName>
    </recommendedName>
</protein>
<evidence type="ECO:0000256" key="1">
    <source>
        <dbReference type="SAM" id="Phobius"/>
    </source>
</evidence>